<dbReference type="Pfam" id="PF25916">
    <property type="entry name" value="AREL1_PH-like"/>
    <property type="match status" value="1"/>
</dbReference>
<keyword evidence="8" id="KW-0812">Transmembrane</keyword>
<dbReference type="EC" id="2.3.2.26" evidence="3"/>
<keyword evidence="10" id="KW-0436">Ligase</keyword>
<evidence type="ECO:0000313" key="10">
    <source>
        <dbReference type="EMBL" id="JAP78469.1"/>
    </source>
</evidence>
<protein>
    <recommendedName>
        <fullName evidence="3">HECT-type E3 ubiquitin transferase</fullName>
        <ecNumber evidence="3">2.3.2.26</ecNumber>
    </recommendedName>
</protein>
<dbReference type="SUPFAM" id="SSF81296">
    <property type="entry name" value="E set domains"/>
    <property type="match status" value="1"/>
</dbReference>
<dbReference type="FunFam" id="3.30.2410.10:FF:000013">
    <property type="entry name" value="Apoptosis-resistant E3 ubiquitin protein ligase 1"/>
    <property type="match status" value="1"/>
</dbReference>
<dbReference type="InterPro" id="IPR058738">
    <property type="entry name" value="PH-like_AREL1"/>
</dbReference>
<feature type="domain" description="HECT" evidence="9">
    <location>
        <begin position="726"/>
        <end position="1065"/>
    </location>
</feature>
<dbReference type="GO" id="GO:0016874">
    <property type="term" value="F:ligase activity"/>
    <property type="evidence" value="ECO:0007669"/>
    <property type="project" value="UniProtKB-KW"/>
</dbReference>
<dbReference type="PROSITE" id="PS50237">
    <property type="entry name" value="HECT"/>
    <property type="match status" value="1"/>
</dbReference>
<dbReference type="Gene3D" id="2.60.40.10">
    <property type="entry name" value="Immunoglobulins"/>
    <property type="match status" value="1"/>
</dbReference>
<keyword evidence="5 6" id="KW-0833">Ubl conjugation pathway</keyword>
<dbReference type="GO" id="GO:0061630">
    <property type="term" value="F:ubiquitin protein ligase activity"/>
    <property type="evidence" value="ECO:0007669"/>
    <property type="project" value="UniProtKB-EC"/>
</dbReference>
<dbReference type="GO" id="GO:0009966">
    <property type="term" value="P:regulation of signal transduction"/>
    <property type="evidence" value="ECO:0007669"/>
    <property type="project" value="UniProtKB-ARBA"/>
</dbReference>
<evidence type="ECO:0000256" key="6">
    <source>
        <dbReference type="PROSITE-ProRule" id="PRU00104"/>
    </source>
</evidence>
<dbReference type="InterPro" id="IPR050409">
    <property type="entry name" value="E3_ubiq-protein_ligase"/>
</dbReference>
<evidence type="ECO:0000256" key="5">
    <source>
        <dbReference type="ARBA" id="ARBA00022786"/>
    </source>
</evidence>
<evidence type="ECO:0000259" key="9">
    <source>
        <dbReference type="PROSITE" id="PS50237"/>
    </source>
</evidence>
<dbReference type="Gene3D" id="3.30.2160.10">
    <property type="entry name" value="Hect, E3 ligase catalytic domain"/>
    <property type="match status" value="1"/>
</dbReference>
<evidence type="ECO:0000256" key="4">
    <source>
        <dbReference type="ARBA" id="ARBA00022679"/>
    </source>
</evidence>
<keyword evidence="8" id="KW-0472">Membrane</keyword>
<proteinExistence type="predicted"/>
<evidence type="ECO:0000256" key="8">
    <source>
        <dbReference type="SAM" id="Phobius"/>
    </source>
</evidence>
<dbReference type="PANTHER" id="PTHR11254">
    <property type="entry name" value="HECT DOMAIN UBIQUITIN-PROTEIN LIGASE"/>
    <property type="match status" value="1"/>
</dbReference>
<keyword evidence="8" id="KW-1133">Transmembrane helix</keyword>
<feature type="active site" description="Glycyl thioester intermediate" evidence="6">
    <location>
        <position position="1032"/>
    </location>
</feature>
<organism evidence="10">
    <name type="scientific">Rhipicephalus appendiculatus</name>
    <name type="common">Brown ear tick</name>
    <dbReference type="NCBI Taxonomy" id="34631"/>
    <lineage>
        <taxon>Eukaryota</taxon>
        <taxon>Metazoa</taxon>
        <taxon>Ecdysozoa</taxon>
        <taxon>Arthropoda</taxon>
        <taxon>Chelicerata</taxon>
        <taxon>Arachnida</taxon>
        <taxon>Acari</taxon>
        <taxon>Parasitiformes</taxon>
        <taxon>Ixodida</taxon>
        <taxon>Ixodoidea</taxon>
        <taxon>Ixodidae</taxon>
        <taxon>Rhipicephalinae</taxon>
        <taxon>Rhipicephalus</taxon>
        <taxon>Rhipicephalus</taxon>
    </lineage>
</organism>
<dbReference type="GO" id="GO:0006511">
    <property type="term" value="P:ubiquitin-dependent protein catabolic process"/>
    <property type="evidence" value="ECO:0007669"/>
    <property type="project" value="TreeGrafter"/>
</dbReference>
<evidence type="ECO:0000256" key="1">
    <source>
        <dbReference type="ARBA" id="ARBA00000885"/>
    </source>
</evidence>
<accession>A0A131YGV1</accession>
<dbReference type="Pfam" id="PF00632">
    <property type="entry name" value="HECT"/>
    <property type="match status" value="1"/>
</dbReference>
<dbReference type="SMART" id="SM00119">
    <property type="entry name" value="HECTc"/>
    <property type="match status" value="1"/>
</dbReference>
<name>A0A131YGV1_RHIAP</name>
<evidence type="ECO:0000256" key="2">
    <source>
        <dbReference type="ARBA" id="ARBA00004906"/>
    </source>
</evidence>
<feature type="region of interest" description="Disordered" evidence="7">
    <location>
        <begin position="156"/>
        <end position="207"/>
    </location>
</feature>
<dbReference type="GO" id="GO:0000209">
    <property type="term" value="P:protein polyubiquitination"/>
    <property type="evidence" value="ECO:0007669"/>
    <property type="project" value="TreeGrafter"/>
</dbReference>
<dbReference type="EMBL" id="GEDV01010088">
    <property type="protein sequence ID" value="JAP78469.1"/>
    <property type="molecule type" value="Transcribed_RNA"/>
</dbReference>
<comment type="pathway">
    <text evidence="2">Protein modification; protein ubiquitination.</text>
</comment>
<evidence type="ECO:0000256" key="7">
    <source>
        <dbReference type="SAM" id="MobiDB-lite"/>
    </source>
</evidence>
<dbReference type="FunFam" id="3.30.2160.10:FF:000008">
    <property type="entry name" value="Apoptosis-resistant E3 ubiquitin protein ligase 1"/>
    <property type="match status" value="1"/>
</dbReference>
<dbReference type="SUPFAM" id="SSF56204">
    <property type="entry name" value="Hect, E3 ligase catalytic domain"/>
    <property type="match status" value="1"/>
</dbReference>
<dbReference type="GO" id="GO:0005829">
    <property type="term" value="C:cytosol"/>
    <property type="evidence" value="ECO:0007669"/>
    <property type="project" value="TreeGrafter"/>
</dbReference>
<dbReference type="Gene3D" id="3.30.2410.10">
    <property type="entry name" value="Hect, E3 ligase catalytic domain"/>
    <property type="match status" value="1"/>
</dbReference>
<dbReference type="GO" id="GO:0043066">
    <property type="term" value="P:negative regulation of apoptotic process"/>
    <property type="evidence" value="ECO:0007669"/>
    <property type="project" value="TreeGrafter"/>
</dbReference>
<feature type="compositionally biased region" description="Low complexity" evidence="7">
    <location>
        <begin position="161"/>
        <end position="178"/>
    </location>
</feature>
<dbReference type="Gene3D" id="3.90.1750.10">
    <property type="entry name" value="Hect, E3 ligase catalytic domains"/>
    <property type="match status" value="1"/>
</dbReference>
<sequence>MDAQSGSSRGNGITVTFMSHPSIWLAARLPSVVLCALATFVLTFLAIRQSDEFIKQQDQEEVFRWLHNVGFGEHKQFMYDRGCDSLASCCDLLLSPLPPLSSSPGVSSPSPPLPPSSNGVGELYEALRPPARRLRSRLVLERWLRDHRLPLSVAARRRGDSAGSAAASDAGDRTASARPGVVDPEGGVCDDRDAEDATGGQRSAESPSFFFGWPNLGSGKTSHIPSTIESLEQLAQQVLSDTKGKKHGWSSEVVHAVKQLPSSPVELGAVTDLIWERILFEQQQKTWAFGAVLGVSLVASVLVGVVSLMLAPAGLLCDQSAAAAAKLGFLSYLTGKYLSPANCKVEFDWKEPQVVGNTLTFFIKFFQRNGRSYPICDEDPLLVEIVAGNGAHKVACSVELGGTDPNLANQARVQFTVRRAGLCHVSVLIGMVHVRGSPFVKNFLPGRPDPQKTGFIHHSCTVVCTQDEPHHLFLEPRDKYNNACLVDTTTDPSDEYSVDIIEVSSNRPVTSCYHWESHPENSRIALVLTLDKVGCYQVNVSYRGTSLSNGDFHVIVLSKSDAALVRKNVAKKSHNIWYEAKLIAMNCEKLSKPKKVFVYISPKQLTIKEYVLRIIPKRLITFRLCPSTKFQFKGSNNHEGEPVLVVDDGCQPQVEMVCEERDVIAATFTQFLLKNIGGSETFKDKLEFFHYEVRKLHQKHYHDKLQLKVSRDKILDSSMKATKNFSTSDWCKSFEITFIGEQGLDWGGLRREWFEILCSALFDPENQLFHRFKNDKQGLVHPNPRRPAHLKLKHYEYAGRIVSKCLYESSLGSGYRQLVRARFSRSFLAQLIGLRVHYKYFEQDDPDLYVTKIKYILENDVDDMELYFSEEEYTSSGQLLKTTELIPGGSKIRVTNQNKLMYLDALAQYRLATSVREEVEYFLKGLNELIPENLLCIFDENELELLMCGTGQFSIADFKANHTVSGFSFEFRKVLDWFWTAVSNFTEEEMARLLQFTTGCSQLPPGGFAELNPRFHLSAAPTFGSLPTAHTCFNQLCLPDYDSYEQFERALRLSINEGTEGFGMI</sequence>
<dbReference type="InterPro" id="IPR035983">
    <property type="entry name" value="Hect_E3_ubiquitin_ligase"/>
</dbReference>
<dbReference type="AlphaFoldDB" id="A0A131YGV1"/>
<dbReference type="FunFam" id="2.60.40.10:FF:000975">
    <property type="entry name" value="Uncharacterized protein, isoform D"/>
    <property type="match status" value="1"/>
</dbReference>
<keyword evidence="4" id="KW-0808">Transferase</keyword>
<dbReference type="PANTHER" id="PTHR11254:SF340">
    <property type="entry name" value="APOPTOSIS-RESISTANT E3 UBIQUITIN PROTEIN LIGASE 1"/>
    <property type="match status" value="1"/>
</dbReference>
<feature type="transmembrane region" description="Helical" evidence="8">
    <location>
        <begin position="23"/>
        <end position="47"/>
    </location>
</feature>
<feature type="region of interest" description="Disordered" evidence="7">
    <location>
        <begin position="101"/>
        <end position="120"/>
    </location>
</feature>
<dbReference type="InterPro" id="IPR014756">
    <property type="entry name" value="Ig_E-set"/>
</dbReference>
<dbReference type="CDD" id="cd00078">
    <property type="entry name" value="HECTc"/>
    <property type="match status" value="1"/>
</dbReference>
<dbReference type="InterPro" id="IPR013783">
    <property type="entry name" value="Ig-like_fold"/>
</dbReference>
<evidence type="ECO:0000256" key="3">
    <source>
        <dbReference type="ARBA" id="ARBA00012485"/>
    </source>
</evidence>
<comment type="catalytic activity">
    <reaction evidence="1">
        <text>S-ubiquitinyl-[E2 ubiquitin-conjugating enzyme]-L-cysteine + [acceptor protein]-L-lysine = [E2 ubiquitin-conjugating enzyme]-L-cysteine + N(6)-ubiquitinyl-[acceptor protein]-L-lysine.</text>
        <dbReference type="EC" id="2.3.2.26"/>
    </reaction>
</comment>
<dbReference type="InterPro" id="IPR000569">
    <property type="entry name" value="HECT_dom"/>
</dbReference>
<feature type="transmembrane region" description="Helical" evidence="8">
    <location>
        <begin position="287"/>
        <end position="310"/>
    </location>
</feature>
<reference evidence="10" key="1">
    <citation type="journal article" date="2016" name="Ticks Tick Borne Dis.">
        <title>De novo assembly and annotation of the salivary gland transcriptome of Rhipicephalus appendiculatus male and female ticks during blood feeding.</title>
        <authorList>
            <person name="de Castro M.H."/>
            <person name="de Klerk D."/>
            <person name="Pienaar R."/>
            <person name="Latif A.A."/>
            <person name="Rees D.J."/>
            <person name="Mans B.J."/>
        </authorList>
    </citation>
    <scope>NUCLEOTIDE SEQUENCE</scope>
    <source>
        <tissue evidence="10">Salivary glands</tissue>
    </source>
</reference>